<accession>A0A0M3WPG8</accession>
<sequence length="396" mass="41909">MKELLLVGVGSMGRPYLDAALRMGCSVRAVESRAGAPNLPAGTRAEFHLVDHALDESWLLGALRAAGRGAPDGVVGFAETHVTAAALLQDRFGLPGPSLQAAVISRNKGLQRMVCAAAGVGQPGFLLAPTLADAREWAAEHLPVVVKPLTLGGSLGVEQLSTAEALEDALGRRGGDRLLVEQAVEGPEFSWEAVVRDGAVLFENTTAKETTAPPYFVELTHRCGHRFDDPRTADAVSGFTRGVLAAIGMRTGLVHLEFRLGPQGPALMEVAVRTPGDYLAEAICLSYGFDLYEAVVRLALDLPLDGLLRPGPSRYAAVHYPRCPPGRITGISGLAEIAAHPFVVRISVDRGVGDSVAPMRSSSQRIGHAVVVAPTVEAREETLEFVRSRLRITTAG</sequence>
<dbReference type="InterPro" id="IPR011761">
    <property type="entry name" value="ATP-grasp"/>
</dbReference>
<dbReference type="Pfam" id="PF13535">
    <property type="entry name" value="ATP-grasp_4"/>
    <property type="match status" value="1"/>
</dbReference>
<dbReference type="GO" id="GO:0016874">
    <property type="term" value="F:ligase activity"/>
    <property type="evidence" value="ECO:0007669"/>
    <property type="project" value="UniProtKB-KW"/>
</dbReference>
<dbReference type="GO" id="GO:0046872">
    <property type="term" value="F:metal ion binding"/>
    <property type="evidence" value="ECO:0007669"/>
    <property type="project" value="InterPro"/>
</dbReference>
<evidence type="ECO:0000256" key="2">
    <source>
        <dbReference type="ARBA" id="ARBA00022741"/>
    </source>
</evidence>
<dbReference type="PANTHER" id="PTHR43585:SF2">
    <property type="entry name" value="ATP-GRASP ENZYME FSQD"/>
    <property type="match status" value="1"/>
</dbReference>
<dbReference type="PANTHER" id="PTHR43585">
    <property type="entry name" value="FUMIPYRROLE BIOSYNTHESIS PROTEIN C"/>
    <property type="match status" value="1"/>
</dbReference>
<name>A0A0M3WPG8_9ACTN</name>
<keyword evidence="1" id="KW-0436">Ligase</keyword>
<keyword evidence="2 4" id="KW-0547">Nucleotide-binding</keyword>
<evidence type="ECO:0000259" key="5">
    <source>
        <dbReference type="PROSITE" id="PS50975"/>
    </source>
</evidence>
<organism evidence="6">
    <name type="scientific">Kitasatospora phosalacinea</name>
    <dbReference type="NCBI Taxonomy" id="2065"/>
    <lineage>
        <taxon>Bacteria</taxon>
        <taxon>Bacillati</taxon>
        <taxon>Actinomycetota</taxon>
        <taxon>Actinomycetes</taxon>
        <taxon>Kitasatosporales</taxon>
        <taxon>Streptomycetaceae</taxon>
        <taxon>Kitasatospora</taxon>
    </lineage>
</organism>
<reference evidence="6" key="1">
    <citation type="journal article" date="2015" name="J. Antibiot.">
        <title>Conserved biosynthetic pathways for phosalacine, bialaphos and newly discovered phosphonic acid natural products.</title>
        <authorList>
            <person name="Blodgett J.A.V."/>
            <person name="Zhang J.K."/>
            <person name="Yu X."/>
            <person name="Metcalf W.W."/>
        </authorList>
    </citation>
    <scope>NUCLEOTIDE SEQUENCE</scope>
    <source>
        <strain evidence="6">NRRL B-16230</strain>
    </source>
</reference>
<dbReference type="InterPro" id="IPR052032">
    <property type="entry name" value="ATP-dep_AA_Ligase"/>
</dbReference>
<protein>
    <recommendedName>
        <fullName evidence="5">ATP-grasp domain-containing protein</fullName>
    </recommendedName>
</protein>
<feature type="domain" description="ATP-grasp" evidence="5">
    <location>
        <begin position="112"/>
        <end position="300"/>
    </location>
</feature>
<dbReference type="AlphaFoldDB" id="A0A0M3WPG8"/>
<evidence type="ECO:0000256" key="1">
    <source>
        <dbReference type="ARBA" id="ARBA00022598"/>
    </source>
</evidence>
<dbReference type="Gene3D" id="3.40.50.20">
    <property type="match status" value="1"/>
</dbReference>
<evidence type="ECO:0000256" key="4">
    <source>
        <dbReference type="PROSITE-ProRule" id="PRU00409"/>
    </source>
</evidence>
<dbReference type="Gene3D" id="3.30.470.20">
    <property type="entry name" value="ATP-grasp fold, B domain"/>
    <property type="match status" value="1"/>
</dbReference>
<dbReference type="PROSITE" id="PS50975">
    <property type="entry name" value="ATP_GRASP"/>
    <property type="match status" value="1"/>
</dbReference>
<dbReference type="InterPro" id="IPR040570">
    <property type="entry name" value="LAL_C2"/>
</dbReference>
<dbReference type="GO" id="GO:0005524">
    <property type="term" value="F:ATP binding"/>
    <property type="evidence" value="ECO:0007669"/>
    <property type="project" value="UniProtKB-UniRule"/>
</dbReference>
<evidence type="ECO:0000256" key="3">
    <source>
        <dbReference type="ARBA" id="ARBA00022840"/>
    </source>
</evidence>
<dbReference type="EMBL" id="KP185121">
    <property type="protein sequence ID" value="AKO69597.1"/>
    <property type="molecule type" value="Genomic_DNA"/>
</dbReference>
<proteinExistence type="predicted"/>
<keyword evidence="3 4" id="KW-0067">ATP-binding</keyword>
<dbReference type="SUPFAM" id="SSF56059">
    <property type="entry name" value="Glutathione synthetase ATP-binding domain-like"/>
    <property type="match status" value="1"/>
</dbReference>
<dbReference type="Pfam" id="PF18603">
    <property type="entry name" value="LAL_C2"/>
    <property type="match status" value="1"/>
</dbReference>
<dbReference type="RefSeq" id="WP_245194553.1">
    <property type="nucleotide sequence ID" value="NZ_JNWZ01000012.1"/>
</dbReference>
<evidence type="ECO:0000313" key="6">
    <source>
        <dbReference type="EMBL" id="AKO69597.1"/>
    </source>
</evidence>